<dbReference type="EMBL" id="UOFY01000039">
    <property type="protein sequence ID" value="VAX09600.1"/>
    <property type="molecule type" value="Genomic_DNA"/>
</dbReference>
<reference evidence="3" key="1">
    <citation type="submission" date="2018-06" db="EMBL/GenBank/DDBJ databases">
        <authorList>
            <person name="Zhirakovskaya E."/>
        </authorList>
    </citation>
    <scope>NUCLEOTIDE SEQUENCE</scope>
</reference>
<name>A0A3B1BGL5_9ZZZZ</name>
<feature type="transmembrane region" description="Helical" evidence="2">
    <location>
        <begin position="89"/>
        <end position="108"/>
    </location>
</feature>
<evidence type="ECO:0008006" key="4">
    <source>
        <dbReference type="Google" id="ProtNLM"/>
    </source>
</evidence>
<keyword evidence="2" id="KW-0812">Transmembrane</keyword>
<evidence type="ECO:0000313" key="3">
    <source>
        <dbReference type="EMBL" id="VAX09600.1"/>
    </source>
</evidence>
<proteinExistence type="predicted"/>
<sequence>MNISTVITSVISPIFDAAFQWKEQSDKMEISRQQFEIMKQETEASIRIKLLQEMRRPQSEFRDFMLKYEGSAELQSPLMRAFRSSVRPIITYWSLIIITLIMFGYVGGEEIRENLKAIPPQLWQIFLAIFGFWFGGRALTQVAETWKAGDVKKQESETIGRRGEAEIQLRQAKVELQKEKEKKRKNKPEYDEFDDSGEFWDEWDD</sequence>
<dbReference type="AlphaFoldDB" id="A0A3B1BGL5"/>
<gene>
    <name evidence="3" type="ORF">MNBD_GAMMA25-2227</name>
</gene>
<dbReference type="Pfam" id="PF11351">
    <property type="entry name" value="GTA_holin_3TM"/>
    <property type="match status" value="1"/>
</dbReference>
<dbReference type="InterPro" id="IPR021497">
    <property type="entry name" value="GTA_holin_3TM"/>
</dbReference>
<protein>
    <recommendedName>
        <fullName evidence="4">Holin of 3TMs, for gene-transfer release</fullName>
    </recommendedName>
</protein>
<keyword evidence="2" id="KW-0472">Membrane</keyword>
<feature type="compositionally biased region" description="Acidic residues" evidence="1">
    <location>
        <begin position="191"/>
        <end position="205"/>
    </location>
</feature>
<accession>A0A3B1BGL5</accession>
<feature type="transmembrane region" description="Helical" evidence="2">
    <location>
        <begin position="120"/>
        <end position="139"/>
    </location>
</feature>
<evidence type="ECO:0000256" key="2">
    <source>
        <dbReference type="SAM" id="Phobius"/>
    </source>
</evidence>
<organism evidence="3">
    <name type="scientific">hydrothermal vent metagenome</name>
    <dbReference type="NCBI Taxonomy" id="652676"/>
    <lineage>
        <taxon>unclassified sequences</taxon>
        <taxon>metagenomes</taxon>
        <taxon>ecological metagenomes</taxon>
    </lineage>
</organism>
<feature type="region of interest" description="Disordered" evidence="1">
    <location>
        <begin position="180"/>
        <end position="205"/>
    </location>
</feature>
<evidence type="ECO:0000256" key="1">
    <source>
        <dbReference type="SAM" id="MobiDB-lite"/>
    </source>
</evidence>
<keyword evidence="2" id="KW-1133">Transmembrane helix</keyword>